<comment type="caution">
    <text evidence="3">The sequence shown here is derived from an EMBL/GenBank/DDBJ whole genome shotgun (WGS) entry which is preliminary data.</text>
</comment>
<feature type="chain" id="PRO_5001808198" evidence="1">
    <location>
        <begin position="21"/>
        <end position="184"/>
    </location>
</feature>
<keyword evidence="1" id="KW-0732">Signal</keyword>
<feature type="signal peptide" evidence="1">
    <location>
        <begin position="1"/>
        <end position="20"/>
    </location>
</feature>
<proteinExistence type="predicted"/>
<dbReference type="GO" id="GO:0016020">
    <property type="term" value="C:membrane"/>
    <property type="evidence" value="ECO:0007669"/>
    <property type="project" value="InterPro"/>
</dbReference>
<dbReference type="EMBL" id="AHZU02001698">
    <property type="protein sequence ID" value="KFG29757.1"/>
    <property type="molecule type" value="Genomic_DNA"/>
</dbReference>
<name>A0A086JC89_TOXGO</name>
<evidence type="ECO:0000313" key="4">
    <source>
        <dbReference type="Proteomes" id="UP000028837"/>
    </source>
</evidence>
<evidence type="ECO:0000313" key="3">
    <source>
        <dbReference type="EMBL" id="KFG29757.1"/>
    </source>
</evidence>
<dbReference type="Proteomes" id="UP000028837">
    <property type="component" value="Unassembled WGS sequence"/>
</dbReference>
<dbReference type="OrthoDB" id="332820at2759"/>
<sequence length="184" mass="19225">MKFSLLALGALALSAQQACALEGRSDNGTTQQGGSVAQHTCKDNPLSFNITDAGQSVIFTCDPSVKNLDPKLEADQKMYKGTDAVPIVSLLPGATLQAVNSETVDQSTQRDATGSTFNFTVPALPSEQLELHVNCTATVTEASSRNRGTTNDCQVNFHIASSAVRPVMAASAVAGVIASLLHFV</sequence>
<dbReference type="Pfam" id="PF04092">
    <property type="entry name" value="SAG"/>
    <property type="match status" value="1"/>
</dbReference>
<organism evidence="3 4">
    <name type="scientific">Toxoplasma gondii GAB2-2007-GAL-DOM2</name>
    <dbReference type="NCBI Taxonomy" id="1130820"/>
    <lineage>
        <taxon>Eukaryota</taxon>
        <taxon>Sar</taxon>
        <taxon>Alveolata</taxon>
        <taxon>Apicomplexa</taxon>
        <taxon>Conoidasida</taxon>
        <taxon>Coccidia</taxon>
        <taxon>Eucoccidiorida</taxon>
        <taxon>Eimeriorina</taxon>
        <taxon>Sarcocystidae</taxon>
        <taxon>Toxoplasma</taxon>
    </lineage>
</organism>
<protein>
    <submittedName>
        <fullName evidence="3">SAG-related sequence SRS22B</fullName>
    </submittedName>
</protein>
<gene>
    <name evidence="3" type="ORF">TGDOM2_238460</name>
</gene>
<evidence type="ECO:0000259" key="2">
    <source>
        <dbReference type="Pfam" id="PF04092"/>
    </source>
</evidence>
<feature type="domain" description="SRS" evidence="2">
    <location>
        <begin position="41"/>
        <end position="159"/>
    </location>
</feature>
<dbReference type="InterPro" id="IPR036755">
    <property type="entry name" value="SRS_dom_sf"/>
</dbReference>
<dbReference type="Gene3D" id="2.60.40.1320">
    <property type="entry name" value="SRS domain"/>
    <property type="match status" value="1"/>
</dbReference>
<dbReference type="InterPro" id="IPR007226">
    <property type="entry name" value="SRS_dom"/>
</dbReference>
<dbReference type="AlphaFoldDB" id="A0A086JC89"/>
<reference evidence="3 4" key="1">
    <citation type="submission" date="2014-02" db="EMBL/GenBank/DDBJ databases">
        <authorList>
            <person name="Sibley D."/>
            <person name="Venepally P."/>
            <person name="Karamycheva S."/>
            <person name="Hadjithomas M."/>
            <person name="Khan A."/>
            <person name="Brunk B."/>
            <person name="Roos D."/>
            <person name="Caler E."/>
            <person name="Lorenzi H."/>
        </authorList>
    </citation>
    <scope>NUCLEOTIDE SEQUENCE [LARGE SCALE GENOMIC DNA]</scope>
    <source>
        <strain evidence="3 4">GAB2-2007-GAL-DOM2</strain>
    </source>
</reference>
<accession>A0A086JC89</accession>
<dbReference type="VEuPathDB" id="ToxoDB:TGDOM2_238460"/>
<evidence type="ECO:0000256" key="1">
    <source>
        <dbReference type="SAM" id="SignalP"/>
    </source>
</evidence>